<dbReference type="Gene3D" id="3.80.10.10">
    <property type="entry name" value="Ribonuclease Inhibitor"/>
    <property type="match status" value="2"/>
</dbReference>
<dbReference type="PANTHER" id="PTHR48051">
    <property type="match status" value="1"/>
</dbReference>
<gene>
    <name evidence="9" type="primary">lrrc57</name>
</gene>
<evidence type="ECO:0000256" key="4">
    <source>
        <dbReference type="ARBA" id="ARBA00029588"/>
    </source>
</evidence>
<dbReference type="CTD" id="255252"/>
<dbReference type="Pfam" id="PF00560">
    <property type="entry name" value="LRR_1"/>
    <property type="match status" value="1"/>
</dbReference>
<evidence type="ECO:0000256" key="7">
    <source>
        <dbReference type="ARBA" id="ARBA00071423"/>
    </source>
</evidence>
<evidence type="ECO:0000256" key="5">
    <source>
        <dbReference type="ARBA" id="ARBA00029998"/>
    </source>
</evidence>
<reference evidence="9" key="1">
    <citation type="submission" date="2025-08" db="UniProtKB">
        <authorList>
            <consortium name="RefSeq"/>
        </authorList>
    </citation>
    <scope>IDENTIFICATION</scope>
</reference>
<evidence type="ECO:0000313" key="9">
    <source>
        <dbReference type="RefSeq" id="XP_028995791.1"/>
    </source>
</evidence>
<dbReference type="InterPro" id="IPR032675">
    <property type="entry name" value="LRR_dom_sf"/>
</dbReference>
<keyword evidence="8" id="KW-1185">Reference proteome</keyword>
<dbReference type="OrthoDB" id="1728874at2759"/>
<dbReference type="RefSeq" id="XP_028995791.1">
    <property type="nucleotide sequence ID" value="XM_029139958.3"/>
</dbReference>
<evidence type="ECO:0000256" key="2">
    <source>
        <dbReference type="ARBA" id="ARBA00022737"/>
    </source>
</evidence>
<dbReference type="AlphaFoldDB" id="A0A6P7LLY1"/>
<dbReference type="InterPro" id="IPR050216">
    <property type="entry name" value="LRR_domain-containing"/>
</dbReference>
<accession>A0A6P7LLY1</accession>
<organism evidence="8 9">
    <name type="scientific">Betta splendens</name>
    <name type="common">Siamese fighting fish</name>
    <dbReference type="NCBI Taxonomy" id="158456"/>
    <lineage>
        <taxon>Eukaryota</taxon>
        <taxon>Metazoa</taxon>
        <taxon>Chordata</taxon>
        <taxon>Craniata</taxon>
        <taxon>Vertebrata</taxon>
        <taxon>Euteleostomi</taxon>
        <taxon>Actinopterygii</taxon>
        <taxon>Neopterygii</taxon>
        <taxon>Teleostei</taxon>
        <taxon>Neoteleostei</taxon>
        <taxon>Acanthomorphata</taxon>
        <taxon>Anabantaria</taxon>
        <taxon>Anabantiformes</taxon>
        <taxon>Anabantoidei</taxon>
        <taxon>Osphronemidae</taxon>
        <taxon>Betta</taxon>
    </lineage>
</organism>
<name>A0A6P7LLY1_BETSP</name>
<evidence type="ECO:0000313" key="8">
    <source>
        <dbReference type="Proteomes" id="UP000515150"/>
    </source>
</evidence>
<dbReference type="GO" id="GO:0005737">
    <property type="term" value="C:cytoplasm"/>
    <property type="evidence" value="ECO:0007669"/>
    <property type="project" value="TreeGrafter"/>
</dbReference>
<dbReference type="KEGG" id="bspl:114848986"/>
<dbReference type="GeneID" id="114848986"/>
<dbReference type="InParanoid" id="A0A6P7LLY1"/>
<proteinExistence type="predicted"/>
<dbReference type="PROSITE" id="PS51450">
    <property type="entry name" value="LRR"/>
    <property type="match status" value="5"/>
</dbReference>
<evidence type="ECO:0000256" key="6">
    <source>
        <dbReference type="ARBA" id="ARBA00032455"/>
    </source>
</evidence>
<dbReference type="SMART" id="SM00369">
    <property type="entry name" value="LRR_TYP"/>
    <property type="match status" value="5"/>
</dbReference>
<dbReference type="InterPro" id="IPR003591">
    <property type="entry name" value="Leu-rich_rpt_typical-subtyp"/>
</dbReference>
<keyword evidence="1" id="KW-0433">Leucine-rich repeat</keyword>
<dbReference type="Proteomes" id="UP000515150">
    <property type="component" value="Chromosome 22"/>
</dbReference>
<keyword evidence="2" id="KW-0677">Repeat</keyword>
<dbReference type="FunFam" id="3.80.10.10:FF:000230">
    <property type="entry name" value="Leucine-rich repeat-containing protein 57"/>
    <property type="match status" value="1"/>
</dbReference>
<dbReference type="FunCoup" id="A0A6P7LLY1">
    <property type="interactions" value="840"/>
</dbReference>
<evidence type="ECO:0000256" key="3">
    <source>
        <dbReference type="ARBA" id="ARBA00023907"/>
    </source>
</evidence>
<protein>
    <recommendedName>
        <fullName evidence="3">Leucine-rich repeat protein SHOC-2</fullName>
    </recommendedName>
    <alternativeName>
        <fullName evidence="7">Leucine-rich repeat-containing protein 57</fullName>
    </alternativeName>
    <alternativeName>
        <fullName evidence="6">Protein soc-2 homolog</fullName>
    </alternativeName>
    <alternativeName>
        <fullName evidence="4 5">protein Sur-8 homolog</fullName>
    </alternativeName>
</protein>
<dbReference type="FunFam" id="3.80.10.10:FF:000458">
    <property type="entry name" value="Leucine rich repeat containing 57"/>
    <property type="match status" value="1"/>
</dbReference>
<dbReference type="PANTHER" id="PTHR48051:SF54">
    <property type="entry name" value="LEUCINE-RICH REPEAT-CONTAINING PROTEIN"/>
    <property type="match status" value="1"/>
</dbReference>
<dbReference type="Pfam" id="PF13855">
    <property type="entry name" value="LRR_8"/>
    <property type="match status" value="1"/>
</dbReference>
<evidence type="ECO:0000256" key="1">
    <source>
        <dbReference type="ARBA" id="ARBA00022614"/>
    </source>
</evidence>
<dbReference type="InterPro" id="IPR001611">
    <property type="entry name" value="Leu-rich_rpt"/>
</dbReference>
<dbReference type="SUPFAM" id="SSF52047">
    <property type="entry name" value="RNI-like"/>
    <property type="match status" value="1"/>
</dbReference>
<sequence length="238" mass="26333">MGNSALKSHLETSQKTGVFQLTGKGLQEFPEELQRLSGNLRTVDLSDNKIEDLPATVGNFLQLKSLMLNSNKLTSIPPEIGKLKKLETLGLNGNRIHQLPATLGHLKALRTLSLAGNQISEFPSGLGTLRHLDLLDLSRNQIQNVPAVVSELQAIEINLNQNQISALSAEVSRCPRLKVLRLEENCLDLSSIPGSILSESQVSLFSVEGNLFEVKRLRDLDGYDKYMERFTATKKKFT</sequence>